<dbReference type="EMBL" id="JANJQO010002755">
    <property type="protein sequence ID" value="KAJ2966060.1"/>
    <property type="molecule type" value="Genomic_DNA"/>
</dbReference>
<evidence type="ECO:0000313" key="2">
    <source>
        <dbReference type="Proteomes" id="UP001143910"/>
    </source>
</evidence>
<gene>
    <name evidence="1" type="ORF">NQ176_g10323</name>
</gene>
<organism evidence="1 2">
    <name type="scientific">Zarea fungicola</name>
    <dbReference type="NCBI Taxonomy" id="93591"/>
    <lineage>
        <taxon>Eukaryota</taxon>
        <taxon>Fungi</taxon>
        <taxon>Dikarya</taxon>
        <taxon>Ascomycota</taxon>
        <taxon>Pezizomycotina</taxon>
        <taxon>Sordariomycetes</taxon>
        <taxon>Hypocreomycetidae</taxon>
        <taxon>Hypocreales</taxon>
        <taxon>Cordycipitaceae</taxon>
        <taxon>Zarea</taxon>
    </lineage>
</organism>
<protein>
    <submittedName>
        <fullName evidence="1">Uncharacterized protein</fullName>
    </submittedName>
</protein>
<proteinExistence type="predicted"/>
<reference evidence="1" key="1">
    <citation type="submission" date="2022-08" db="EMBL/GenBank/DDBJ databases">
        <title>Genome Sequence of Lecanicillium fungicola.</title>
        <authorList>
            <person name="Buettner E."/>
        </authorList>
    </citation>
    <scope>NUCLEOTIDE SEQUENCE</scope>
    <source>
        <strain evidence="1">Babe33</strain>
    </source>
</reference>
<accession>A0ACC1MGJ4</accession>
<comment type="caution">
    <text evidence="1">The sequence shown here is derived from an EMBL/GenBank/DDBJ whole genome shotgun (WGS) entry which is preliminary data.</text>
</comment>
<keyword evidence="2" id="KW-1185">Reference proteome</keyword>
<name>A0ACC1MGJ4_9HYPO</name>
<dbReference type="Proteomes" id="UP001143910">
    <property type="component" value="Unassembled WGS sequence"/>
</dbReference>
<evidence type="ECO:0000313" key="1">
    <source>
        <dbReference type="EMBL" id="KAJ2966060.1"/>
    </source>
</evidence>
<sequence>MHLDDWPTLQELIIRGKRVIMFIDYKANETAVPWLLDEFSQVWETPFDPTDRAFPCTVQRPPDLGLEDAKNRLYLMNHNLNAEFNVFDVQLLVPAVSLLNETNAAEGYGSLGLAANNCRSDYGRAPNFLNVDYYNYGSTNGSRNGSVFEAAARVNNVTYNRPCCGNVPGAAYKLQPMYWGSIALILVSMWWNI</sequence>